<protein>
    <recommendedName>
        <fullName evidence="4">Retrotransposon gag domain-containing protein</fullName>
    </recommendedName>
</protein>
<reference evidence="2 3" key="1">
    <citation type="journal article" date="2015" name="Proc. Natl. Acad. Sci. U.S.A.">
        <title>The resurrection genome of Boea hygrometrica: A blueprint for survival of dehydration.</title>
        <authorList>
            <person name="Xiao L."/>
            <person name="Yang G."/>
            <person name="Zhang L."/>
            <person name="Yang X."/>
            <person name="Zhao S."/>
            <person name="Ji Z."/>
            <person name="Zhou Q."/>
            <person name="Hu M."/>
            <person name="Wang Y."/>
            <person name="Chen M."/>
            <person name="Xu Y."/>
            <person name="Jin H."/>
            <person name="Xiao X."/>
            <person name="Hu G."/>
            <person name="Bao F."/>
            <person name="Hu Y."/>
            <person name="Wan P."/>
            <person name="Li L."/>
            <person name="Deng X."/>
            <person name="Kuang T."/>
            <person name="Xiang C."/>
            <person name="Zhu J.K."/>
            <person name="Oliver M.J."/>
            <person name="He Y."/>
        </authorList>
    </citation>
    <scope>NUCLEOTIDE SEQUENCE [LARGE SCALE GENOMIC DNA]</scope>
    <source>
        <strain evidence="3">cv. XS01</strain>
    </source>
</reference>
<dbReference type="Proteomes" id="UP000250235">
    <property type="component" value="Unassembled WGS sequence"/>
</dbReference>
<evidence type="ECO:0008006" key="4">
    <source>
        <dbReference type="Google" id="ProtNLM"/>
    </source>
</evidence>
<name>A0A2Z7AUL2_9LAMI</name>
<proteinExistence type="predicted"/>
<evidence type="ECO:0000313" key="3">
    <source>
        <dbReference type="Proteomes" id="UP000250235"/>
    </source>
</evidence>
<dbReference type="EMBL" id="KV012140">
    <property type="protein sequence ID" value="KZV25058.1"/>
    <property type="molecule type" value="Genomic_DNA"/>
</dbReference>
<organism evidence="2 3">
    <name type="scientific">Dorcoceras hygrometricum</name>
    <dbReference type="NCBI Taxonomy" id="472368"/>
    <lineage>
        <taxon>Eukaryota</taxon>
        <taxon>Viridiplantae</taxon>
        <taxon>Streptophyta</taxon>
        <taxon>Embryophyta</taxon>
        <taxon>Tracheophyta</taxon>
        <taxon>Spermatophyta</taxon>
        <taxon>Magnoliopsida</taxon>
        <taxon>eudicotyledons</taxon>
        <taxon>Gunneridae</taxon>
        <taxon>Pentapetalae</taxon>
        <taxon>asterids</taxon>
        <taxon>lamiids</taxon>
        <taxon>Lamiales</taxon>
        <taxon>Gesneriaceae</taxon>
        <taxon>Didymocarpoideae</taxon>
        <taxon>Trichosporeae</taxon>
        <taxon>Loxocarpinae</taxon>
        <taxon>Dorcoceras</taxon>
    </lineage>
</organism>
<feature type="region of interest" description="Disordered" evidence="1">
    <location>
        <begin position="83"/>
        <end position="104"/>
    </location>
</feature>
<evidence type="ECO:0000256" key="1">
    <source>
        <dbReference type="SAM" id="MobiDB-lite"/>
    </source>
</evidence>
<gene>
    <name evidence="2" type="ORF">F511_14650</name>
</gene>
<keyword evidence="3" id="KW-1185">Reference proteome</keyword>
<dbReference type="AlphaFoldDB" id="A0A2Z7AUL2"/>
<sequence length="104" mass="11469">MELVFARFQRMNPQTFLGAEVGVVAEGWLGHMEVLFDRVKYDEECRLSLATFQLREHARQWWKVLGIRIRPPAGTNSGEVAATAAAHGGGGGGGVRGEERGRLF</sequence>
<evidence type="ECO:0000313" key="2">
    <source>
        <dbReference type="EMBL" id="KZV25058.1"/>
    </source>
</evidence>
<accession>A0A2Z7AUL2</accession>
<dbReference type="OrthoDB" id="2272416at2759"/>